<proteinExistence type="predicted"/>
<reference evidence="1" key="3">
    <citation type="submission" date="2025-09" db="UniProtKB">
        <authorList>
            <consortium name="Ensembl"/>
        </authorList>
    </citation>
    <scope>IDENTIFICATION</scope>
</reference>
<dbReference type="AlphaFoldDB" id="A0A667YNI5"/>
<keyword evidence="2" id="KW-1185">Reference proteome</keyword>
<accession>A0A667YNI5</accession>
<dbReference type="Ensembl" id="ENSMMDT00005023240.1">
    <property type="protein sequence ID" value="ENSMMDP00005022741.1"/>
    <property type="gene ID" value="ENSMMDG00005011027.1"/>
</dbReference>
<organism evidence="1 2">
    <name type="scientific">Myripristis murdjan</name>
    <name type="common">pinecone soldierfish</name>
    <dbReference type="NCBI Taxonomy" id="586833"/>
    <lineage>
        <taxon>Eukaryota</taxon>
        <taxon>Metazoa</taxon>
        <taxon>Chordata</taxon>
        <taxon>Craniata</taxon>
        <taxon>Vertebrata</taxon>
        <taxon>Euteleostomi</taxon>
        <taxon>Actinopterygii</taxon>
        <taxon>Neopterygii</taxon>
        <taxon>Teleostei</taxon>
        <taxon>Neoteleostei</taxon>
        <taxon>Acanthomorphata</taxon>
        <taxon>Holocentriformes</taxon>
        <taxon>Holocentridae</taxon>
        <taxon>Myripristis</taxon>
    </lineage>
</organism>
<name>A0A667YNI5_9TELE</name>
<evidence type="ECO:0000313" key="1">
    <source>
        <dbReference type="Ensembl" id="ENSMMDP00005022741.1"/>
    </source>
</evidence>
<dbReference type="InParanoid" id="A0A667YNI5"/>
<evidence type="ECO:0000313" key="2">
    <source>
        <dbReference type="Proteomes" id="UP000472263"/>
    </source>
</evidence>
<dbReference type="GeneTree" id="ENSGT00940000177016"/>
<protein>
    <submittedName>
        <fullName evidence="1">Uncharacterized protein</fullName>
    </submittedName>
</protein>
<reference evidence="1" key="2">
    <citation type="submission" date="2025-08" db="UniProtKB">
        <authorList>
            <consortium name="Ensembl"/>
        </authorList>
    </citation>
    <scope>IDENTIFICATION</scope>
</reference>
<reference evidence="1" key="1">
    <citation type="submission" date="2019-06" db="EMBL/GenBank/DDBJ databases">
        <authorList>
            <consortium name="Wellcome Sanger Institute Data Sharing"/>
        </authorList>
    </citation>
    <scope>NUCLEOTIDE SEQUENCE [LARGE SCALE GENOMIC DNA]</scope>
</reference>
<sequence length="130" mass="13674">SAVYGFQNNLAPTSGSVLTTRYGVQKNVSNTGGVVSTGVSTIAFCGVFSYDFKYLLLEKENVPVKRDAEVLVLAKDSGKQFTSTTALIGGGQSASCCPLVEKQFIFSQHNGFVNGSSGVVMKDKATYAGI</sequence>
<dbReference type="Proteomes" id="UP000472263">
    <property type="component" value="Chromosome 15"/>
</dbReference>